<reference evidence="2" key="1">
    <citation type="journal article" date="2018" name="Nat. Microbiol.">
        <title>Leveraging single-cell genomics to expand the fungal tree of life.</title>
        <authorList>
            <person name="Ahrendt S.R."/>
            <person name="Quandt C.A."/>
            <person name="Ciobanu D."/>
            <person name="Clum A."/>
            <person name="Salamov A."/>
            <person name="Andreopoulos B."/>
            <person name="Cheng J.F."/>
            <person name="Woyke T."/>
            <person name="Pelin A."/>
            <person name="Henrissat B."/>
            <person name="Reynolds N.K."/>
            <person name="Benny G.L."/>
            <person name="Smith M.E."/>
            <person name="James T.Y."/>
            <person name="Grigoriev I.V."/>
        </authorList>
    </citation>
    <scope>NUCLEOTIDE SEQUENCE [LARGE SCALE GENOMIC DNA]</scope>
    <source>
        <strain evidence="2">RSA 468</strain>
    </source>
</reference>
<dbReference type="EMBL" id="ML002320">
    <property type="protein sequence ID" value="RKP38889.1"/>
    <property type="molecule type" value="Genomic_DNA"/>
</dbReference>
<evidence type="ECO:0000313" key="1">
    <source>
        <dbReference type="EMBL" id="RKP38889.1"/>
    </source>
</evidence>
<protein>
    <submittedName>
        <fullName evidence="1">Uncharacterized protein</fullName>
    </submittedName>
</protein>
<sequence>MVIRSEYNHYSSHHNVDDEGAIKELMSVELTNAMFRNLYEKLGFYGTTPVGGTNQSDLETAHTDRDAIVALPGLLPELQMIYDDWRYFRLDQLSLKQLAMVFQMVEFTLNNDVDTIMKITRQIKIVTFTDEGALELCHSGIFFPPNEFDKLGQYIAKILDAERLLGWGSHFVSLMALEFELELQVDGLKDRALRELTYAIDEIIACSNYLGFHKAALSLTKIYGEPLESNPGTPRRCAPNYGARRSVYLNRSTDSNGDKKISVSFVALQSSLPQYLTLPESAFEDKALVDILVSQ</sequence>
<dbReference type="AlphaFoldDB" id="A0A4V1J5F6"/>
<proteinExistence type="predicted"/>
<accession>A0A4V1J5F6</accession>
<evidence type="ECO:0000313" key="2">
    <source>
        <dbReference type="Proteomes" id="UP000268162"/>
    </source>
</evidence>
<gene>
    <name evidence="1" type="ORF">BJ085DRAFT_33266</name>
</gene>
<organism evidence="1 2">
    <name type="scientific">Dimargaris cristalligena</name>
    <dbReference type="NCBI Taxonomy" id="215637"/>
    <lineage>
        <taxon>Eukaryota</taxon>
        <taxon>Fungi</taxon>
        <taxon>Fungi incertae sedis</taxon>
        <taxon>Zoopagomycota</taxon>
        <taxon>Kickxellomycotina</taxon>
        <taxon>Dimargaritomycetes</taxon>
        <taxon>Dimargaritales</taxon>
        <taxon>Dimargaritaceae</taxon>
        <taxon>Dimargaris</taxon>
    </lineage>
</organism>
<name>A0A4V1J5F6_9FUNG</name>
<dbReference type="Proteomes" id="UP000268162">
    <property type="component" value="Unassembled WGS sequence"/>
</dbReference>
<keyword evidence="2" id="KW-1185">Reference proteome</keyword>